<evidence type="ECO:0000259" key="1">
    <source>
        <dbReference type="PROSITE" id="PS51462"/>
    </source>
</evidence>
<dbReference type="PROSITE" id="PS51462">
    <property type="entry name" value="NUDIX"/>
    <property type="match status" value="1"/>
</dbReference>
<organism evidence="2">
    <name type="scientific">mine drainage metagenome</name>
    <dbReference type="NCBI Taxonomy" id="410659"/>
    <lineage>
        <taxon>unclassified sequences</taxon>
        <taxon>metagenomes</taxon>
        <taxon>ecological metagenomes</taxon>
    </lineage>
</organism>
<dbReference type="EC" id="3.6.1.22" evidence="2"/>
<dbReference type="PANTHER" id="PTHR43222:SF2">
    <property type="entry name" value="NUDIX HYDROLASE 23, CHLOROPLASTIC"/>
    <property type="match status" value="1"/>
</dbReference>
<protein>
    <submittedName>
        <fullName evidence="2">NADH pyrophosphatase</fullName>
        <ecNumber evidence="2">3.6.1.22</ecNumber>
    </submittedName>
</protein>
<keyword evidence="2" id="KW-0378">Hydrolase</keyword>
<sequence length="208" mass="23711">MKTSDFRFDPSQVRTGYSHSTIFKEDGFGMNYCSSCGVRVLTQVPEGDHLPRQVCPSCHTIHYSNPKILVGAIPVWERKILLCRRAIAPREGYWTMPSGFMENGETLQMGAARETFEESLARVTIEDLMSVINIAAHNQVHILFRAQMDSPEHGVTLESSEVRFFEEAEIPWADLAFRTVTQALTHFVEDRQRGQRTLHLVDLETTRP</sequence>
<dbReference type="CDD" id="cd04511">
    <property type="entry name" value="NUDIX_Hydrolase"/>
    <property type="match status" value="1"/>
</dbReference>
<accession>A0A3P3ZQS8</accession>
<dbReference type="InterPro" id="IPR000086">
    <property type="entry name" value="NUDIX_hydrolase_dom"/>
</dbReference>
<proteinExistence type="predicted"/>
<dbReference type="AlphaFoldDB" id="A0A3P3ZQS8"/>
<dbReference type="InterPro" id="IPR015797">
    <property type="entry name" value="NUDIX_hydrolase-like_dom_sf"/>
</dbReference>
<dbReference type="GO" id="GO:0016787">
    <property type="term" value="F:hydrolase activity"/>
    <property type="evidence" value="ECO:0007669"/>
    <property type="project" value="UniProtKB-KW"/>
</dbReference>
<dbReference type="Pfam" id="PF14803">
    <property type="entry name" value="Zn_ribbon_Nudix"/>
    <property type="match status" value="1"/>
</dbReference>
<dbReference type="Gene3D" id="2.20.70.10">
    <property type="match status" value="1"/>
</dbReference>
<reference evidence="2" key="1">
    <citation type="submission" date="2018-10" db="EMBL/GenBank/DDBJ databases">
        <authorList>
            <person name="Plewniak F."/>
        </authorList>
    </citation>
    <scope>NUCLEOTIDE SEQUENCE</scope>
</reference>
<dbReference type="InterPro" id="IPR029401">
    <property type="entry name" value="Nudix_N"/>
</dbReference>
<gene>
    <name evidence="2" type="primary">nudC</name>
    <name evidence="2" type="ORF">CARN8_480008</name>
</gene>
<dbReference type="EMBL" id="UOYP01000423">
    <property type="protein sequence ID" value="VAY89019.1"/>
    <property type="molecule type" value="Genomic_DNA"/>
</dbReference>
<dbReference type="SUPFAM" id="SSF55811">
    <property type="entry name" value="Nudix"/>
    <property type="match status" value="1"/>
</dbReference>
<dbReference type="PANTHER" id="PTHR43222">
    <property type="entry name" value="NUDIX HYDROLASE 23"/>
    <property type="match status" value="1"/>
</dbReference>
<dbReference type="Pfam" id="PF00293">
    <property type="entry name" value="NUDIX"/>
    <property type="match status" value="1"/>
</dbReference>
<feature type="domain" description="Nudix hydrolase" evidence="1">
    <location>
        <begin position="65"/>
        <end position="188"/>
    </location>
</feature>
<name>A0A3P3ZQS8_9ZZZZ</name>
<dbReference type="Gene3D" id="3.90.79.10">
    <property type="entry name" value="Nucleoside Triphosphate Pyrophosphohydrolase"/>
    <property type="match status" value="1"/>
</dbReference>
<evidence type="ECO:0000313" key="2">
    <source>
        <dbReference type="EMBL" id="VAY89019.1"/>
    </source>
</evidence>